<dbReference type="OrthoDB" id="10045710at2759"/>
<reference evidence="4" key="1">
    <citation type="journal article" date="2012" name="Proc. Natl. Acad. Sci. U.S.A.">
        <title>Genome sequence of the button mushroom Agaricus bisporus reveals mechanisms governing adaptation to a humic-rich ecological niche.</title>
        <authorList>
            <person name="Morin E."/>
            <person name="Kohler A."/>
            <person name="Baker A.R."/>
            <person name="Foulongne-Oriol M."/>
            <person name="Lombard V."/>
            <person name="Nagy L.G."/>
            <person name="Ohm R.A."/>
            <person name="Patyshakuliyeva A."/>
            <person name="Brun A."/>
            <person name="Aerts A.L."/>
            <person name="Bailey A.M."/>
            <person name="Billette C."/>
            <person name="Coutinho P.M."/>
            <person name="Deakin G."/>
            <person name="Doddapaneni H."/>
            <person name="Floudas D."/>
            <person name="Grimwood J."/>
            <person name="Hilden K."/>
            <person name="Kuees U."/>
            <person name="LaButti K.M."/>
            <person name="Lapidus A."/>
            <person name="Lindquist E.A."/>
            <person name="Lucas S.M."/>
            <person name="Murat C."/>
            <person name="Riley R.W."/>
            <person name="Salamov A.A."/>
            <person name="Schmutz J."/>
            <person name="Subramanian V."/>
            <person name="Woesten H.A.B."/>
            <person name="Xu J."/>
            <person name="Eastwood D.C."/>
            <person name="Foster G.D."/>
            <person name="Sonnenberg A.S."/>
            <person name="Cullen D."/>
            <person name="de Vries R.P."/>
            <person name="Lundell T."/>
            <person name="Hibbett D.S."/>
            <person name="Henrissat B."/>
            <person name="Burton K.S."/>
            <person name="Kerrigan R.W."/>
            <person name="Challen M.P."/>
            <person name="Grigoriev I.V."/>
            <person name="Martin F."/>
        </authorList>
    </citation>
    <scope>NUCLEOTIDE SEQUENCE [LARGE SCALE GENOMIC DNA]</scope>
    <source>
        <strain evidence="4">JB137-S8 / ATCC MYA-4627 / FGSC 10392</strain>
    </source>
</reference>
<accession>K5XH70</accession>
<gene>
    <name evidence="3" type="ORF">AGABI1DRAFT_111191</name>
</gene>
<evidence type="ECO:0000313" key="4">
    <source>
        <dbReference type="Proteomes" id="UP000008493"/>
    </source>
</evidence>
<dbReference type="Pfam" id="PF12763">
    <property type="entry name" value="EH"/>
    <property type="match status" value="1"/>
</dbReference>
<dbReference type="HOGENOM" id="CLU_024941_0_0_1"/>
<protein>
    <recommendedName>
        <fullName evidence="2">EH domain-containing protein</fullName>
    </recommendedName>
</protein>
<feature type="region of interest" description="Disordered" evidence="1">
    <location>
        <begin position="315"/>
        <end position="335"/>
    </location>
</feature>
<dbReference type="Gene3D" id="1.10.238.10">
    <property type="entry name" value="EF-hand"/>
    <property type="match status" value="1"/>
</dbReference>
<dbReference type="Proteomes" id="UP000008493">
    <property type="component" value="Unassembled WGS sequence"/>
</dbReference>
<dbReference type="InterPro" id="IPR000261">
    <property type="entry name" value="EH_dom"/>
</dbReference>
<keyword evidence="4" id="KW-1185">Reference proteome</keyword>
<feature type="compositionally biased region" description="Low complexity" evidence="1">
    <location>
        <begin position="104"/>
        <end position="123"/>
    </location>
</feature>
<evidence type="ECO:0000313" key="3">
    <source>
        <dbReference type="EMBL" id="EKM82592.1"/>
    </source>
</evidence>
<proteinExistence type="predicted"/>
<dbReference type="InterPro" id="IPR011992">
    <property type="entry name" value="EF-hand-dom_pair"/>
</dbReference>
<feature type="compositionally biased region" description="Pro residues" evidence="1">
    <location>
        <begin position="150"/>
        <end position="159"/>
    </location>
</feature>
<feature type="domain" description="EH" evidence="2">
    <location>
        <begin position="337"/>
        <end position="391"/>
    </location>
</feature>
<feature type="compositionally biased region" description="Polar residues" evidence="1">
    <location>
        <begin position="166"/>
        <end position="175"/>
    </location>
</feature>
<dbReference type="STRING" id="597362.K5XH70"/>
<evidence type="ECO:0000256" key="1">
    <source>
        <dbReference type="SAM" id="MobiDB-lite"/>
    </source>
</evidence>
<evidence type="ECO:0000259" key="2">
    <source>
        <dbReference type="Pfam" id="PF12763"/>
    </source>
</evidence>
<feature type="compositionally biased region" description="Low complexity" evidence="1">
    <location>
        <begin position="432"/>
        <end position="443"/>
    </location>
</feature>
<dbReference type="RefSeq" id="XP_007326565.1">
    <property type="nucleotide sequence ID" value="XM_007326503.1"/>
</dbReference>
<feature type="region of interest" description="Disordered" evidence="1">
    <location>
        <begin position="1"/>
        <end position="253"/>
    </location>
</feature>
<feature type="region of interest" description="Disordered" evidence="1">
    <location>
        <begin position="421"/>
        <end position="449"/>
    </location>
</feature>
<sequence length="463" mass="50469">MPTSTAIQSRIDALHAAAARPTSPPPPPLFDLNDWVLDDMTPPTPNLRIPPKPKPKPPALQMKTKSPVLPRRKSTQENDSSWLYPPLGGVEAHQNGGKGNHAQASSVSSFHSVSLSDTDSSALGLVANTNSADRVPSSPSLTESFEEVSIPPPPPPLPQRPSSMPTTHSPSQKLSQPILPAATPLPYVPRRVPPPPPSRASDRSSIQSSTSSSQSRRSSSSVQTPTLITSLPLSPSSSILSPATAKPKRQTPVPLAAQKRYGAVFNANIIQRRRVAAIRANEPRRLAHAEAKRGRQAAGWRGLSVDLITATPEELQDAKGKNREQSLPQVDESVGPNDRLEGSIIKSIWSRSGIEKRKLVEIWNECDADKQGSLDLESFVRGMWRIDEQLRRSQTHPHASRNVYTSNLSLRNGLDSLKIKPKRGESLRRNSSRSSHNSSTSNRPITNVYADYRPPAVPKLILH</sequence>
<dbReference type="GeneID" id="18823211"/>
<feature type="compositionally biased region" description="Polar residues" evidence="1">
    <location>
        <begin position="127"/>
        <end position="143"/>
    </location>
</feature>
<feature type="compositionally biased region" description="Pro residues" evidence="1">
    <location>
        <begin position="42"/>
        <end position="58"/>
    </location>
</feature>
<feature type="compositionally biased region" description="Low complexity" evidence="1">
    <location>
        <begin position="203"/>
        <end position="245"/>
    </location>
</feature>
<dbReference type="EMBL" id="JH971386">
    <property type="protein sequence ID" value="EKM82592.1"/>
    <property type="molecule type" value="Genomic_DNA"/>
</dbReference>
<name>K5XH70_AGABU</name>
<organism evidence="3 4">
    <name type="scientific">Agaricus bisporus var. burnettii (strain JB137-S8 / ATCC MYA-4627 / FGSC 10392)</name>
    <name type="common">White button mushroom</name>
    <dbReference type="NCBI Taxonomy" id="597362"/>
    <lineage>
        <taxon>Eukaryota</taxon>
        <taxon>Fungi</taxon>
        <taxon>Dikarya</taxon>
        <taxon>Basidiomycota</taxon>
        <taxon>Agaricomycotina</taxon>
        <taxon>Agaricomycetes</taxon>
        <taxon>Agaricomycetidae</taxon>
        <taxon>Agaricales</taxon>
        <taxon>Agaricineae</taxon>
        <taxon>Agaricaceae</taxon>
        <taxon>Agaricus</taxon>
    </lineage>
</organism>
<dbReference type="KEGG" id="abp:AGABI1DRAFT111191"/>
<dbReference type="InParanoid" id="K5XH70"/>
<dbReference type="OMA" id="TVDHTYP"/>
<dbReference type="SUPFAM" id="SSF47473">
    <property type="entry name" value="EF-hand"/>
    <property type="match status" value="1"/>
</dbReference>
<dbReference type="eggNOG" id="ENOG502QQXV">
    <property type="taxonomic scope" value="Eukaryota"/>
</dbReference>
<dbReference type="AlphaFoldDB" id="K5XH70"/>